<organism evidence="1 2">
    <name type="scientific">Colwellia maritima</name>
    <dbReference type="NCBI Taxonomy" id="2912588"/>
    <lineage>
        <taxon>Bacteria</taxon>
        <taxon>Pseudomonadati</taxon>
        <taxon>Pseudomonadota</taxon>
        <taxon>Gammaproteobacteria</taxon>
        <taxon>Alteromonadales</taxon>
        <taxon>Colwelliaceae</taxon>
        <taxon>Colwellia</taxon>
    </lineage>
</organism>
<gene>
    <name evidence="1" type="ORF">L3081_00940</name>
</gene>
<sequence>MKEKILIITNLYPLPWQPTRAMFNFQQFGYLEQHADVFYLIPVAFPDWWKHRNELKNTDYNHLYVPYFYTPKIGRRFYGKLMQWSLILTAKAWIKKISPSKVLASLGLSRCGCCSWHR</sequence>
<evidence type="ECO:0000313" key="2">
    <source>
        <dbReference type="Proteomes" id="UP001139646"/>
    </source>
</evidence>
<accession>A0ABS9WW96</accession>
<proteinExistence type="predicted"/>
<evidence type="ECO:0000313" key="1">
    <source>
        <dbReference type="EMBL" id="MCI2282228.1"/>
    </source>
</evidence>
<name>A0ABS9WW96_9GAMM</name>
<dbReference type="Proteomes" id="UP001139646">
    <property type="component" value="Unassembled WGS sequence"/>
</dbReference>
<dbReference type="EMBL" id="JAKKSL010000001">
    <property type="protein sequence ID" value="MCI2282228.1"/>
    <property type="molecule type" value="Genomic_DNA"/>
</dbReference>
<reference evidence="1" key="1">
    <citation type="submission" date="2022-01" db="EMBL/GenBank/DDBJ databases">
        <title>Colwellia maritima, isolated from seawater.</title>
        <authorList>
            <person name="Kristyanto S."/>
            <person name="Jung J."/>
            <person name="Jeon C.O."/>
        </authorList>
    </citation>
    <scope>NUCLEOTIDE SEQUENCE</scope>
    <source>
        <strain evidence="1">MSW7</strain>
    </source>
</reference>
<dbReference type="RefSeq" id="WP_242282801.1">
    <property type="nucleotide sequence ID" value="NZ_JAKKSL010000001.1"/>
</dbReference>
<protein>
    <submittedName>
        <fullName evidence="1">Uncharacterized protein</fullName>
    </submittedName>
</protein>
<comment type="caution">
    <text evidence="1">The sequence shown here is derived from an EMBL/GenBank/DDBJ whole genome shotgun (WGS) entry which is preliminary data.</text>
</comment>
<keyword evidence="2" id="KW-1185">Reference proteome</keyword>